<sequence>MNLWIRGHLLFALLFVSSSALTPEECEPLIKPLSMADPSVLHGRINLLFGYTDNDIFKAILNATHSSWNGTCSGAKTNLTIEGDTARGTGFHILPTCDGCVVFSVNSSANDSKKVLEAFGVENPSDSQELKAHSVYLLARETTVKDSDIERFKKQASCLGFHGEPDWTYSPDKGFCKEDVRPPN</sequence>
<proteinExistence type="predicted"/>
<keyword evidence="3 5" id="KW-0732">Signal</keyword>
<dbReference type="GeneTree" id="ENSGT00400000024810"/>
<comment type="subcellular location">
    <subcellularLocation>
        <location evidence="1">Secreted</location>
    </subcellularLocation>
</comment>
<name>A0A3Q1E991_9TELE</name>
<dbReference type="InParanoid" id="A0A3Q1E991"/>
<evidence type="ECO:0000313" key="7">
    <source>
        <dbReference type="Proteomes" id="UP000257200"/>
    </source>
</evidence>
<keyword evidence="7" id="KW-1185">Reference proteome</keyword>
<dbReference type="SUPFAM" id="SSF50814">
    <property type="entry name" value="Lipocalins"/>
    <property type="match status" value="1"/>
</dbReference>
<evidence type="ECO:0000256" key="2">
    <source>
        <dbReference type="ARBA" id="ARBA00022525"/>
    </source>
</evidence>
<accession>A0A3Q1E991</accession>
<organism evidence="6 7">
    <name type="scientific">Acanthochromis polyacanthus</name>
    <name type="common">spiny chromis</name>
    <dbReference type="NCBI Taxonomy" id="80966"/>
    <lineage>
        <taxon>Eukaryota</taxon>
        <taxon>Metazoa</taxon>
        <taxon>Chordata</taxon>
        <taxon>Craniata</taxon>
        <taxon>Vertebrata</taxon>
        <taxon>Euteleostomi</taxon>
        <taxon>Actinopterygii</taxon>
        <taxon>Neopterygii</taxon>
        <taxon>Teleostei</taxon>
        <taxon>Neoteleostei</taxon>
        <taxon>Acanthomorphata</taxon>
        <taxon>Ovalentaria</taxon>
        <taxon>Pomacentridae</taxon>
        <taxon>Acanthochromis</taxon>
    </lineage>
</organism>
<dbReference type="PANTHER" id="PTHR11967:SF2">
    <property type="entry name" value="ALPHA-1-ACID GLYCOPROTEIN 1"/>
    <property type="match status" value="1"/>
</dbReference>
<dbReference type="Ensembl" id="ENSAPOT00000017218.1">
    <property type="protein sequence ID" value="ENSAPOP00000000221.1"/>
    <property type="gene ID" value="ENSAPOG00000001423.1"/>
</dbReference>
<keyword evidence="4" id="KW-0325">Glycoprotein</keyword>
<evidence type="ECO:0000313" key="6">
    <source>
        <dbReference type="Ensembl" id="ENSAPOP00000000221.1"/>
    </source>
</evidence>
<evidence type="ECO:0000256" key="3">
    <source>
        <dbReference type="ARBA" id="ARBA00022729"/>
    </source>
</evidence>
<protein>
    <submittedName>
        <fullName evidence="6">Uncharacterized protein</fullName>
    </submittedName>
</protein>
<dbReference type="AlphaFoldDB" id="A0A3Q1E991"/>
<dbReference type="InterPro" id="IPR012674">
    <property type="entry name" value="Calycin"/>
</dbReference>
<evidence type="ECO:0000256" key="1">
    <source>
        <dbReference type="ARBA" id="ARBA00004613"/>
    </source>
</evidence>
<dbReference type="PANTHER" id="PTHR11967">
    <property type="entry name" value="ALPHA-1-ACID GLYCOPROTEIN"/>
    <property type="match status" value="1"/>
</dbReference>
<dbReference type="GO" id="GO:0005576">
    <property type="term" value="C:extracellular region"/>
    <property type="evidence" value="ECO:0007669"/>
    <property type="project" value="UniProtKB-SubCell"/>
</dbReference>
<dbReference type="Gene3D" id="2.40.128.20">
    <property type="match status" value="2"/>
</dbReference>
<reference evidence="6" key="1">
    <citation type="submission" date="2025-08" db="UniProtKB">
        <authorList>
            <consortium name="Ensembl"/>
        </authorList>
    </citation>
    <scope>IDENTIFICATION</scope>
</reference>
<evidence type="ECO:0000256" key="5">
    <source>
        <dbReference type="SAM" id="SignalP"/>
    </source>
</evidence>
<feature type="chain" id="PRO_5018622858" evidence="5">
    <location>
        <begin position="21"/>
        <end position="184"/>
    </location>
</feature>
<evidence type="ECO:0000256" key="4">
    <source>
        <dbReference type="ARBA" id="ARBA00023180"/>
    </source>
</evidence>
<dbReference type="Proteomes" id="UP000257200">
    <property type="component" value="Unplaced"/>
</dbReference>
<keyword evidence="2" id="KW-0964">Secreted</keyword>
<feature type="signal peptide" evidence="5">
    <location>
        <begin position="1"/>
        <end position="20"/>
    </location>
</feature>
<reference evidence="6" key="2">
    <citation type="submission" date="2025-09" db="UniProtKB">
        <authorList>
            <consortium name="Ensembl"/>
        </authorList>
    </citation>
    <scope>IDENTIFICATION</scope>
</reference>